<dbReference type="RefSeq" id="WP_147033321.1">
    <property type="nucleotide sequence ID" value="NZ_CP042436.1"/>
</dbReference>
<feature type="binding site" evidence="3">
    <location>
        <position position="44"/>
    </location>
    <ligand>
        <name>a divalent metal cation</name>
        <dbReference type="ChEBI" id="CHEBI:60240"/>
    </ligand>
</feature>
<dbReference type="InterPro" id="IPR007837">
    <property type="entry name" value="DinB"/>
</dbReference>
<evidence type="ECO:0008006" key="6">
    <source>
        <dbReference type="Google" id="ProtNLM"/>
    </source>
</evidence>
<dbReference type="GO" id="GO:0046872">
    <property type="term" value="F:metal ion binding"/>
    <property type="evidence" value="ECO:0007669"/>
    <property type="project" value="UniProtKB-KW"/>
</dbReference>
<comment type="similarity">
    <text evidence="1">Belongs to the DinB family.</text>
</comment>
<dbReference type="Gene3D" id="1.20.120.450">
    <property type="entry name" value="dinb family like domain"/>
    <property type="match status" value="1"/>
</dbReference>
<dbReference type="EMBL" id="CP042436">
    <property type="protein sequence ID" value="QEC64487.1"/>
    <property type="molecule type" value="Genomic_DNA"/>
</dbReference>
<evidence type="ECO:0000256" key="3">
    <source>
        <dbReference type="PIRSR" id="PIRSR607837-1"/>
    </source>
</evidence>
<evidence type="ECO:0000256" key="1">
    <source>
        <dbReference type="ARBA" id="ARBA00008635"/>
    </source>
</evidence>
<dbReference type="InterPro" id="IPR034660">
    <property type="entry name" value="DinB/YfiT-like"/>
</dbReference>
<dbReference type="Proteomes" id="UP000321479">
    <property type="component" value="Chromosome"/>
</dbReference>
<sequence length="150" mass="16871">MSALTETWQIHNRINIYLLDAIEEAHLTDTLSSKGRNVGEQFAHINNVRLMWLKAADASLLEGLPKIEKGNISKENLTDAMNRSAAAIEQLFDRSVDGKIKGFKPHATAFLGYLISHESHHRGQIMLALKQSGHPVSQKVQYGIWEWGVR</sequence>
<dbReference type="SUPFAM" id="SSF109854">
    <property type="entry name" value="DinB/YfiT-like putative metalloenzymes"/>
    <property type="match status" value="1"/>
</dbReference>
<feature type="binding site" evidence="3">
    <location>
        <position position="121"/>
    </location>
    <ligand>
        <name>a divalent metal cation</name>
        <dbReference type="ChEBI" id="CHEBI:60240"/>
    </ligand>
</feature>
<evidence type="ECO:0000256" key="2">
    <source>
        <dbReference type="ARBA" id="ARBA00022723"/>
    </source>
</evidence>
<reference evidence="4 5" key="1">
    <citation type="journal article" date="2017" name="Curr. Microbiol.">
        <title>Mucilaginibacter ginsenosidivorans sp. nov., Isolated from Soil of Ginseng Field.</title>
        <authorList>
            <person name="Kim M.M."/>
            <person name="Siddiqi M.Z."/>
            <person name="Im W.T."/>
        </authorList>
    </citation>
    <scope>NUCLEOTIDE SEQUENCE [LARGE SCALE GENOMIC DNA]</scope>
    <source>
        <strain evidence="4 5">Gsoil 3017</strain>
    </source>
</reference>
<keyword evidence="5" id="KW-1185">Reference proteome</keyword>
<protein>
    <recommendedName>
        <fullName evidence="6">Damage-inducible protein DinB</fullName>
    </recommendedName>
</protein>
<dbReference type="KEGG" id="mgin:FRZ54_18555"/>
<name>A0A5B8UZ53_9SPHI</name>
<proteinExistence type="inferred from homology"/>
<evidence type="ECO:0000313" key="5">
    <source>
        <dbReference type="Proteomes" id="UP000321479"/>
    </source>
</evidence>
<feature type="binding site" evidence="3">
    <location>
        <position position="117"/>
    </location>
    <ligand>
        <name>a divalent metal cation</name>
        <dbReference type="ChEBI" id="CHEBI:60240"/>
    </ligand>
</feature>
<dbReference type="OrthoDB" id="1452318at2"/>
<organism evidence="4 5">
    <name type="scientific">Mucilaginibacter ginsenosidivorans</name>
    <dbReference type="NCBI Taxonomy" id="398053"/>
    <lineage>
        <taxon>Bacteria</taxon>
        <taxon>Pseudomonadati</taxon>
        <taxon>Bacteroidota</taxon>
        <taxon>Sphingobacteriia</taxon>
        <taxon>Sphingobacteriales</taxon>
        <taxon>Sphingobacteriaceae</taxon>
        <taxon>Mucilaginibacter</taxon>
    </lineage>
</organism>
<keyword evidence="2 3" id="KW-0479">Metal-binding</keyword>
<dbReference type="Pfam" id="PF05163">
    <property type="entry name" value="DinB"/>
    <property type="match status" value="1"/>
</dbReference>
<gene>
    <name evidence="4" type="ORF">FRZ54_18555</name>
</gene>
<evidence type="ECO:0000313" key="4">
    <source>
        <dbReference type="EMBL" id="QEC64487.1"/>
    </source>
</evidence>
<dbReference type="AlphaFoldDB" id="A0A5B8UZ53"/>
<accession>A0A5B8UZ53</accession>